<dbReference type="InterPro" id="IPR000832">
    <property type="entry name" value="GPCR_2_secretin-like"/>
</dbReference>
<keyword evidence="6" id="KW-0732">Signal</keyword>
<dbReference type="PROSITE" id="PS50221">
    <property type="entry name" value="GAIN_B"/>
    <property type="match status" value="1"/>
</dbReference>
<feature type="region of interest" description="Disordered" evidence="17">
    <location>
        <begin position="816"/>
        <end position="835"/>
    </location>
</feature>
<dbReference type="GO" id="GO:0007166">
    <property type="term" value="P:cell surface receptor signaling pathway"/>
    <property type="evidence" value="ECO:0007669"/>
    <property type="project" value="InterPro"/>
</dbReference>
<dbReference type="Pfam" id="PF00002">
    <property type="entry name" value="7tm_2"/>
    <property type="match status" value="1"/>
</dbReference>
<keyword evidence="4" id="KW-0597">Phosphoprotein</keyword>
<evidence type="ECO:0000256" key="5">
    <source>
        <dbReference type="ARBA" id="ARBA00022692"/>
    </source>
</evidence>
<dbReference type="Pfam" id="PF01825">
    <property type="entry name" value="GPS"/>
    <property type="match status" value="1"/>
</dbReference>
<dbReference type="InterPro" id="IPR046338">
    <property type="entry name" value="GAIN_dom_sf"/>
</dbReference>
<evidence type="ECO:0000256" key="11">
    <source>
        <dbReference type="ARBA" id="ARBA00023170"/>
    </source>
</evidence>
<feature type="non-terminal residue" evidence="21">
    <location>
        <position position="915"/>
    </location>
</feature>
<dbReference type="InterPro" id="IPR058857">
    <property type="entry name" value="GAIN_ADGRG2/6"/>
</dbReference>
<feature type="domain" description="GAIN-B" evidence="19">
    <location>
        <begin position="363"/>
        <end position="519"/>
    </location>
</feature>
<keyword evidence="10" id="KW-1015">Disulfide bond</keyword>
<dbReference type="GO" id="GO:0016324">
    <property type="term" value="C:apical plasma membrane"/>
    <property type="evidence" value="ECO:0007669"/>
    <property type="project" value="UniProtKB-SubCell"/>
</dbReference>
<evidence type="ECO:0000256" key="18">
    <source>
        <dbReference type="SAM" id="Phobius"/>
    </source>
</evidence>
<dbReference type="InterPro" id="IPR000203">
    <property type="entry name" value="GPS"/>
</dbReference>
<keyword evidence="22" id="KW-1185">Reference proteome</keyword>
<feature type="transmembrane region" description="Helical" evidence="18">
    <location>
        <begin position="635"/>
        <end position="657"/>
    </location>
</feature>
<evidence type="ECO:0000313" key="22">
    <source>
        <dbReference type="Proteomes" id="UP000053605"/>
    </source>
</evidence>
<keyword evidence="7 18" id="KW-1133">Transmembrane helix</keyword>
<keyword evidence="5 18" id="KW-0812">Transmembrane</keyword>
<dbReference type="PROSITE" id="PS00650">
    <property type="entry name" value="G_PROTEIN_RECEP_F2_2"/>
    <property type="match status" value="1"/>
</dbReference>
<dbReference type="Gene3D" id="1.20.1070.10">
    <property type="entry name" value="Rhodopsin 7-helix transmembrane proteins"/>
    <property type="match status" value="1"/>
</dbReference>
<dbReference type="Proteomes" id="UP000053605">
    <property type="component" value="Unassembled WGS sequence"/>
</dbReference>
<comment type="similarity">
    <text evidence="2">Belongs to the G-protein coupled receptor 2 family. Adhesion G-protein coupled receptor (ADGR) subfamily.</text>
</comment>
<feature type="compositionally biased region" description="Low complexity" evidence="17">
    <location>
        <begin position="823"/>
        <end position="835"/>
    </location>
</feature>
<comment type="subcellular location">
    <subcellularLocation>
        <location evidence="1">Apical cell membrane</location>
        <topology evidence="1">Multi-pass membrane protein</topology>
    </subcellularLocation>
</comment>
<keyword evidence="9 18" id="KW-0472">Membrane</keyword>
<feature type="transmembrane region" description="Helical" evidence="18">
    <location>
        <begin position="735"/>
        <end position="754"/>
    </location>
</feature>
<name>A0A091XRD9_OPIHO</name>
<evidence type="ECO:0000256" key="3">
    <source>
        <dbReference type="ARBA" id="ARBA00022475"/>
    </source>
</evidence>
<keyword evidence="8" id="KW-0297">G-protein coupled receptor</keyword>
<dbReference type="PANTHER" id="PTHR12011:SF264">
    <property type="entry name" value="ADHESION G-PROTEIN COUPLED RECEPTOR G2"/>
    <property type="match status" value="1"/>
</dbReference>
<feature type="non-terminal residue" evidence="21">
    <location>
        <position position="1"/>
    </location>
</feature>
<dbReference type="GO" id="GO:0007189">
    <property type="term" value="P:adenylate cyclase-activating G protein-coupled receptor signaling pathway"/>
    <property type="evidence" value="ECO:0007669"/>
    <property type="project" value="TreeGrafter"/>
</dbReference>
<dbReference type="InterPro" id="IPR057244">
    <property type="entry name" value="GAIN_B"/>
</dbReference>
<evidence type="ECO:0000256" key="13">
    <source>
        <dbReference type="ARBA" id="ARBA00023224"/>
    </source>
</evidence>
<proteinExistence type="inferred from homology"/>
<dbReference type="InterPro" id="IPR017983">
    <property type="entry name" value="GPCR_2_secretin-like_CS"/>
</dbReference>
<feature type="transmembrane region" description="Helical" evidence="18">
    <location>
        <begin position="566"/>
        <end position="588"/>
    </location>
</feature>
<reference evidence="21 22" key="1">
    <citation type="submission" date="2014-04" db="EMBL/GenBank/DDBJ databases">
        <title>Genome evolution of avian class.</title>
        <authorList>
            <person name="Zhang G."/>
            <person name="Li C."/>
        </authorList>
    </citation>
    <scope>NUCLEOTIDE SEQUENCE [LARGE SCALE GENOMIC DNA]</scope>
    <source>
        <strain evidence="21">BGI_N306</strain>
    </source>
</reference>
<evidence type="ECO:0000256" key="17">
    <source>
        <dbReference type="SAM" id="MobiDB-lite"/>
    </source>
</evidence>
<feature type="domain" description="G-protein coupled receptors family 2 profile 2" evidence="20">
    <location>
        <begin position="529"/>
        <end position="781"/>
    </location>
</feature>
<evidence type="ECO:0000256" key="8">
    <source>
        <dbReference type="ARBA" id="ARBA00023040"/>
    </source>
</evidence>
<protein>
    <recommendedName>
        <fullName evidence="14">Adhesion G-protein coupled receptor G2</fullName>
    </recommendedName>
    <alternativeName>
        <fullName evidence="15">G-protein coupled receptor 64</fullName>
    </alternativeName>
</protein>
<evidence type="ECO:0000259" key="20">
    <source>
        <dbReference type="PROSITE" id="PS50261"/>
    </source>
</evidence>
<evidence type="ECO:0000256" key="2">
    <source>
        <dbReference type="ARBA" id="ARBA00007343"/>
    </source>
</evidence>
<dbReference type="Pfam" id="PF26574">
    <property type="entry name" value="GAIN_ADGRG2"/>
    <property type="match status" value="1"/>
</dbReference>
<feature type="transmembrane region" description="Helical" evidence="18">
    <location>
        <begin position="685"/>
        <end position="714"/>
    </location>
</feature>
<dbReference type="InterPro" id="IPR058772">
    <property type="entry name" value="ADGRG2_N"/>
</dbReference>
<dbReference type="PROSITE" id="PS50261">
    <property type="entry name" value="G_PROTEIN_RECEP_F2_4"/>
    <property type="match status" value="1"/>
</dbReference>
<feature type="compositionally biased region" description="Polar residues" evidence="17">
    <location>
        <begin position="221"/>
        <end position="230"/>
    </location>
</feature>
<dbReference type="FunFam" id="2.60.220.50:FF:000003">
    <property type="entry name" value="adhesion G-protein coupled receptor G2 isoform X2"/>
    <property type="match status" value="1"/>
</dbReference>
<evidence type="ECO:0000259" key="19">
    <source>
        <dbReference type="PROSITE" id="PS50221"/>
    </source>
</evidence>
<dbReference type="PANTHER" id="PTHR12011">
    <property type="entry name" value="ADHESION G-PROTEIN COUPLED RECEPTOR"/>
    <property type="match status" value="1"/>
</dbReference>
<feature type="transmembrane region" description="Helical" evidence="18">
    <location>
        <begin position="531"/>
        <end position="554"/>
    </location>
</feature>
<dbReference type="Pfam" id="PF26152">
    <property type="entry name" value="ADGRG2_N"/>
    <property type="match status" value="1"/>
</dbReference>
<dbReference type="PhylomeDB" id="A0A091XRD9"/>
<evidence type="ECO:0000256" key="15">
    <source>
        <dbReference type="ARBA" id="ARBA00083924"/>
    </source>
</evidence>
<accession>A0A091XRD9</accession>
<feature type="region of interest" description="Disordered" evidence="17">
    <location>
        <begin position="221"/>
        <end position="242"/>
    </location>
</feature>
<dbReference type="EMBL" id="KK735707">
    <property type="protein sequence ID" value="KFR15526.1"/>
    <property type="molecule type" value="Genomic_DNA"/>
</dbReference>
<feature type="transmembrane region" description="Helical" evidence="18">
    <location>
        <begin position="594"/>
        <end position="615"/>
    </location>
</feature>
<dbReference type="InterPro" id="IPR017981">
    <property type="entry name" value="GPCR_2-like_7TM"/>
</dbReference>
<dbReference type="FunFam" id="1.20.1070.10:FF:000043">
    <property type="entry name" value="adhesion G-protein coupled receptor G2 isoform X1"/>
    <property type="match status" value="1"/>
</dbReference>
<evidence type="ECO:0000256" key="10">
    <source>
        <dbReference type="ARBA" id="ARBA00023157"/>
    </source>
</evidence>
<evidence type="ECO:0000256" key="9">
    <source>
        <dbReference type="ARBA" id="ARBA00023136"/>
    </source>
</evidence>
<gene>
    <name evidence="21" type="ORF">N306_06048</name>
</gene>
<dbReference type="Gene3D" id="2.60.220.50">
    <property type="match status" value="1"/>
</dbReference>
<evidence type="ECO:0000256" key="4">
    <source>
        <dbReference type="ARBA" id="ARBA00022553"/>
    </source>
</evidence>
<dbReference type="PRINTS" id="PR00249">
    <property type="entry name" value="GPCRSECRETIN"/>
</dbReference>
<dbReference type="GO" id="GO:0004930">
    <property type="term" value="F:G protein-coupled receptor activity"/>
    <property type="evidence" value="ECO:0007669"/>
    <property type="project" value="UniProtKB-KW"/>
</dbReference>
<organism evidence="21 22">
    <name type="scientific">Opisthocomus hoazin</name>
    <name type="common">Hoatzin</name>
    <name type="synonym">Phasianus hoazin</name>
    <dbReference type="NCBI Taxonomy" id="30419"/>
    <lineage>
        <taxon>Eukaryota</taxon>
        <taxon>Metazoa</taxon>
        <taxon>Chordata</taxon>
        <taxon>Craniata</taxon>
        <taxon>Vertebrata</taxon>
        <taxon>Euteleostomi</taxon>
        <taxon>Archelosauria</taxon>
        <taxon>Archosauria</taxon>
        <taxon>Dinosauria</taxon>
        <taxon>Saurischia</taxon>
        <taxon>Theropoda</taxon>
        <taxon>Coelurosauria</taxon>
        <taxon>Aves</taxon>
        <taxon>Neognathae</taxon>
        <taxon>Neoaves</taxon>
        <taxon>Opisthocomiformes</taxon>
        <taxon>Opisthocomidae</taxon>
        <taxon>Opisthocomus</taxon>
    </lineage>
</organism>
<feature type="transmembrane region" description="Helical" evidence="18">
    <location>
        <begin position="760"/>
        <end position="780"/>
    </location>
</feature>
<keyword evidence="11 21" id="KW-0675">Receptor</keyword>
<keyword evidence="12" id="KW-0325">Glycoprotein</keyword>
<evidence type="ECO:0000256" key="1">
    <source>
        <dbReference type="ARBA" id="ARBA00004424"/>
    </source>
</evidence>
<dbReference type="SMART" id="SM00303">
    <property type="entry name" value="GPS"/>
    <property type="match status" value="1"/>
</dbReference>
<evidence type="ECO:0000256" key="14">
    <source>
        <dbReference type="ARBA" id="ARBA00069918"/>
    </source>
</evidence>
<dbReference type="AlphaFoldDB" id="A0A091XRD9"/>
<dbReference type="SUPFAM" id="SSF81321">
    <property type="entry name" value="Family A G protein-coupled receptor-like"/>
    <property type="match status" value="1"/>
</dbReference>
<keyword evidence="3" id="KW-1003">Cell membrane</keyword>
<evidence type="ECO:0000256" key="7">
    <source>
        <dbReference type="ARBA" id="ARBA00022989"/>
    </source>
</evidence>
<evidence type="ECO:0000313" key="21">
    <source>
        <dbReference type="EMBL" id="KFR15526.1"/>
    </source>
</evidence>
<evidence type="ECO:0000256" key="6">
    <source>
        <dbReference type="ARBA" id="ARBA00022729"/>
    </source>
</evidence>
<evidence type="ECO:0000256" key="12">
    <source>
        <dbReference type="ARBA" id="ARBA00023180"/>
    </source>
</evidence>
<comment type="subunit">
    <text evidence="16">Heterodimer of 2 chains generated by proteolytic processing; the large extracellular N-terminal fragment and the membrane-bound C-terminal fragment predominantly remain associated and non-covalently linked. Interacts with CFTR.</text>
</comment>
<keyword evidence="13" id="KW-0807">Transducer</keyword>
<sequence length="915" mass="101297">FPKKAIAGETIVCNVTNVCNFSVFYVGKVKLQASEESNKSLNVEIVKILHNDNFLFLRISEFNKTLQAVSESSVMECHTENQRAFSSHYSMHCNFIVKLAERENISSLTDKAEISQLESCCCSSIKYCSLTAEELQMYKPITIFSPSVGFNKHSEVSSSELPPKPAIAIPPVETTTKSIAQIHPATDLTQPPSGNKNVTTAPILPLTPFTITLTPTVSPVNHSVSGSHPHSTAGGHGSLHNESTEMHNFSFVTGKVLSATTYTASVYTTINVTTAEQIVSKIENDLAAGKVEPKDVERMVSEVSKVLTASQPLPPRISNRVIKLVDSIGLKLNFSATSADFTSPSLALAVVKTNSTRSNQMSFAVQDSADLQISLGINAIYDLNNLGSITLPSSLLSNLPPEELDLASRIIFNFFKKTTVFQDLSLKNASLISNVISSSVGNLTISNLKTNVTVTLQNTKPNQDNSTVRCVFWDFNKNGGHGGWSYEGCIVKESRVNETVCSCNHLTSFAVLMNLYGKTPLNPTQELVLTFISYIGCGLSAIFLSVTLVTYIAFEKIRRDYPSKILIQLCAALLLLNLVFLLDSWIALYDSRSLCIAVAVFLHYFLLASFTWMGLEAFHMYLALVKVFNTYVRKYILKFCVVGWGLPAVVVSIVLAVSPDNYGLITTGKVSVNRPDEFCWIKNRIVFYITAVGYFCLIFLINISMFIVVLIQLCRIKKKKQLGTQRKTSIQDLRSVAGLTFLLGITWGFAFFTVNEVFTYLFTIFNTLQGFFIFIFYCVTKENVRKQWRRYLCCGKFRLAENSDWSRTATNGLKKQTVNQGVSSSSNSLQSNSNSTNSTTLLMNNDYSVHANGNGHLSSEKNGVSFVVQNGDVCLHDFSGKQLVFQEKDDTSSQKNHVSLRRTSKRGSLTFIEKM</sequence>
<dbReference type="STRING" id="30419.A0A091XRD9"/>
<evidence type="ECO:0000256" key="16">
    <source>
        <dbReference type="ARBA" id="ARBA00093560"/>
    </source>
</evidence>